<sequence>MVEPHLWYGRSVATDNLAAAQNRTDSISEIPHFYRIRSEAATSAVAFRHANAKSSDRTLTFFPLSIRSPLNSLPRGRQRTDDLGYECP</sequence>
<evidence type="ECO:0000313" key="2">
    <source>
        <dbReference type="Proteomes" id="UP000299102"/>
    </source>
</evidence>
<proteinExistence type="predicted"/>
<reference evidence="1 2" key="1">
    <citation type="journal article" date="2019" name="Commun. Biol.">
        <title>The bagworm genome reveals a unique fibroin gene that provides high tensile strength.</title>
        <authorList>
            <person name="Kono N."/>
            <person name="Nakamura H."/>
            <person name="Ohtoshi R."/>
            <person name="Tomita M."/>
            <person name="Numata K."/>
            <person name="Arakawa K."/>
        </authorList>
    </citation>
    <scope>NUCLEOTIDE SEQUENCE [LARGE SCALE GENOMIC DNA]</scope>
</reference>
<name>A0A4C1TUM5_EUMVA</name>
<keyword evidence="2" id="KW-1185">Reference proteome</keyword>
<gene>
    <name evidence="1" type="ORF">EVAR_8835_1</name>
</gene>
<accession>A0A4C1TUM5</accession>
<dbReference type="EMBL" id="BGZK01000087">
    <property type="protein sequence ID" value="GBP17486.1"/>
    <property type="molecule type" value="Genomic_DNA"/>
</dbReference>
<evidence type="ECO:0000313" key="1">
    <source>
        <dbReference type="EMBL" id="GBP17486.1"/>
    </source>
</evidence>
<dbReference type="Proteomes" id="UP000299102">
    <property type="component" value="Unassembled WGS sequence"/>
</dbReference>
<protein>
    <submittedName>
        <fullName evidence="1">Uncharacterized protein</fullName>
    </submittedName>
</protein>
<organism evidence="1 2">
    <name type="scientific">Eumeta variegata</name>
    <name type="common">Bagworm moth</name>
    <name type="synonym">Eumeta japonica</name>
    <dbReference type="NCBI Taxonomy" id="151549"/>
    <lineage>
        <taxon>Eukaryota</taxon>
        <taxon>Metazoa</taxon>
        <taxon>Ecdysozoa</taxon>
        <taxon>Arthropoda</taxon>
        <taxon>Hexapoda</taxon>
        <taxon>Insecta</taxon>
        <taxon>Pterygota</taxon>
        <taxon>Neoptera</taxon>
        <taxon>Endopterygota</taxon>
        <taxon>Lepidoptera</taxon>
        <taxon>Glossata</taxon>
        <taxon>Ditrysia</taxon>
        <taxon>Tineoidea</taxon>
        <taxon>Psychidae</taxon>
        <taxon>Oiketicinae</taxon>
        <taxon>Eumeta</taxon>
    </lineage>
</organism>
<comment type="caution">
    <text evidence="1">The sequence shown here is derived from an EMBL/GenBank/DDBJ whole genome shotgun (WGS) entry which is preliminary data.</text>
</comment>
<dbReference type="AlphaFoldDB" id="A0A4C1TUM5"/>